<feature type="region of interest" description="Disordered" evidence="1">
    <location>
        <begin position="1"/>
        <end position="29"/>
    </location>
</feature>
<organism evidence="2 3">
    <name type="scientific">Phytophthora megakarya</name>
    <dbReference type="NCBI Taxonomy" id="4795"/>
    <lineage>
        <taxon>Eukaryota</taxon>
        <taxon>Sar</taxon>
        <taxon>Stramenopiles</taxon>
        <taxon>Oomycota</taxon>
        <taxon>Peronosporomycetes</taxon>
        <taxon>Peronosporales</taxon>
        <taxon>Peronosporaceae</taxon>
        <taxon>Phytophthora</taxon>
    </lineage>
</organism>
<evidence type="ECO:0000313" key="3">
    <source>
        <dbReference type="Proteomes" id="UP000198211"/>
    </source>
</evidence>
<dbReference type="EMBL" id="NBNE01001449">
    <property type="protein sequence ID" value="OWZ13975.1"/>
    <property type="molecule type" value="Genomic_DNA"/>
</dbReference>
<evidence type="ECO:0000256" key="1">
    <source>
        <dbReference type="SAM" id="MobiDB-lite"/>
    </source>
</evidence>
<reference evidence="3" key="1">
    <citation type="submission" date="2017-03" db="EMBL/GenBank/DDBJ databases">
        <title>Phytopthora megakarya and P. palmivora, two closely related causual agents of cacao black pod achieved similar genome size and gene model numbers by different mechanisms.</title>
        <authorList>
            <person name="Ali S."/>
            <person name="Shao J."/>
            <person name="Larry D.J."/>
            <person name="Kronmiller B."/>
            <person name="Shen D."/>
            <person name="Strem M.D."/>
            <person name="Melnick R.L."/>
            <person name="Guiltinan M.J."/>
            <person name="Tyler B.M."/>
            <person name="Meinhardt L.W."/>
            <person name="Bailey B.A."/>
        </authorList>
    </citation>
    <scope>NUCLEOTIDE SEQUENCE [LARGE SCALE GENOMIC DNA]</scope>
    <source>
        <strain evidence="3">zdho120</strain>
    </source>
</reference>
<dbReference type="Proteomes" id="UP000198211">
    <property type="component" value="Unassembled WGS sequence"/>
</dbReference>
<keyword evidence="3" id="KW-1185">Reference proteome</keyword>
<comment type="caution">
    <text evidence="2">The sequence shown here is derived from an EMBL/GenBank/DDBJ whole genome shotgun (WGS) entry which is preliminary data.</text>
</comment>
<sequence length="415" mass="46225">MSVRPSDEILTSTRAQAQVTQPRPMTGNHHCASAPLLDDVCSQSPAPLKRQVPSVNNLRRATENGVRRLTMWNNIQVEAITAAFRRAGVTFPSILPLDPHKAAFDIHQLNKLLPIAMLDYMRRTKPSLKAFVELTASYYRPNKALLPAVLMRECMGYRRLDDLIRIASEGVRPFALINLLPQQPSFGKYPDQRPQKEYQERAVFSTLYLDADLIEIWPEISVRPFGVVGKGDCDPRFSGRVIHDLSFPEDSSVNNRKDHSDIAKPTYEHCPSVARKITRCQRAHPSTDVKVMTDDVAPAYRNACIHSDCVHMFAYHIPEDNGIVIEMSAAFGQDRPAHTASSVGPSPSYTGITPTPPMLQVDDHINVAPDVGSHCSNVDQSLRYAMTTVMGPGAVSEEKFTPWSTQQKVLGLIFV</sequence>
<accession>A0A225W8S2</accession>
<proteinExistence type="predicted"/>
<feature type="compositionally biased region" description="Polar residues" evidence="1">
    <location>
        <begin position="9"/>
        <end position="23"/>
    </location>
</feature>
<gene>
    <name evidence="2" type="ORF">PHMEG_00012622</name>
</gene>
<protein>
    <submittedName>
        <fullName evidence="2">Uncharacterized protein</fullName>
    </submittedName>
</protein>
<name>A0A225W8S2_9STRA</name>
<evidence type="ECO:0000313" key="2">
    <source>
        <dbReference type="EMBL" id="OWZ13975.1"/>
    </source>
</evidence>
<dbReference type="AlphaFoldDB" id="A0A225W8S2"/>